<name>A0ABP6YXZ4_9ACTN</name>
<evidence type="ECO:0008006" key="4">
    <source>
        <dbReference type="Google" id="ProtNLM"/>
    </source>
</evidence>
<keyword evidence="3" id="KW-1185">Reference proteome</keyword>
<reference evidence="3" key="1">
    <citation type="journal article" date="2019" name="Int. J. Syst. Evol. Microbiol.">
        <title>The Global Catalogue of Microorganisms (GCM) 10K type strain sequencing project: providing services to taxonomists for standard genome sequencing and annotation.</title>
        <authorList>
            <consortium name="The Broad Institute Genomics Platform"/>
            <consortium name="The Broad Institute Genome Sequencing Center for Infectious Disease"/>
            <person name="Wu L."/>
            <person name="Ma J."/>
        </authorList>
    </citation>
    <scope>NUCLEOTIDE SEQUENCE [LARGE SCALE GENOMIC DNA]</scope>
    <source>
        <strain evidence="3">JCM 16902</strain>
    </source>
</reference>
<feature type="transmembrane region" description="Helical" evidence="1">
    <location>
        <begin position="493"/>
        <end position="512"/>
    </location>
</feature>
<dbReference type="Proteomes" id="UP001501074">
    <property type="component" value="Unassembled WGS sequence"/>
</dbReference>
<dbReference type="EMBL" id="BAAAZO010000001">
    <property type="protein sequence ID" value="GAA3591456.1"/>
    <property type="molecule type" value="Genomic_DNA"/>
</dbReference>
<feature type="transmembrane region" description="Helical" evidence="1">
    <location>
        <begin position="558"/>
        <end position="576"/>
    </location>
</feature>
<evidence type="ECO:0000313" key="3">
    <source>
        <dbReference type="Proteomes" id="UP001501074"/>
    </source>
</evidence>
<feature type="transmembrane region" description="Helical" evidence="1">
    <location>
        <begin position="267"/>
        <end position="284"/>
    </location>
</feature>
<keyword evidence="1" id="KW-0472">Membrane</keyword>
<sequence>MLARSGPLAACFLAIAGLLAALLVPFGGWLPGLVVPLLVVGLVFSVWVVRFVPAGPAPRWSAPAVIAIAAGHGVWAALTHAEHVVLRRDAGSYALYSQWIATRHGLPIPSWLEAFGGSQALTDPAFRLASPAYYQVVHGSAGAAGTTVDIVPQFLLGAPAVYSLGWWAAGWNGLLIVPAICSALALLGFAGLVARLLGPRWAVLATLSLAMIQPVLHAARSTYSEPIALLFVAVAAALLVDAVAAGNPLRKNGFAIPGVHGTDDPRAARGLGLAAGLAFGLAGLFRVDGLREVSLLLPVVAVLALRRHPAARPLVAGALGGTAIAVIPAVWLSRPYLGTISASLVPLIAGGVVLGLGSWAVVAIARRREGRTGALYLRLTTDAGQNRWPWLLAGAVGLIGVVLAGRPLWMTTRQDPNDPGSRVVAGLQLEQGLAVDGGRTYAEHSLNWISWYTGPAMLVAAWLVFMVLAAATGRWWLNSAARGSSGAGRTTGVPFWLGPAVIAFGSILLTLYRPGITPDHPWADRRMVPVVIPAFVIAATAAAAWVSRRALHRWPATALTGVVAVAVVVMVLPPWLATQPVAGQRTETGEVAAVEAVCDALGDHDVVLALDNRAANEWPQVVRGSCDRPAASVRITDITDTAAVVAVVKPIVARITAAGNTPVLLAATPEGEAVIQALGLTSEEVVNLTSNEDQRYLTKVPDGEAPLPVQVWLAPAAGVS</sequence>
<feature type="transmembrane region" description="Helical" evidence="1">
    <location>
        <begin position="226"/>
        <end position="246"/>
    </location>
</feature>
<proteinExistence type="predicted"/>
<feature type="transmembrane region" description="Helical" evidence="1">
    <location>
        <begin position="33"/>
        <end position="53"/>
    </location>
</feature>
<evidence type="ECO:0000313" key="2">
    <source>
        <dbReference type="EMBL" id="GAA3591456.1"/>
    </source>
</evidence>
<accession>A0ABP6YXZ4</accession>
<feature type="transmembrane region" description="Helical" evidence="1">
    <location>
        <begin position="344"/>
        <end position="365"/>
    </location>
</feature>
<keyword evidence="1" id="KW-0812">Transmembrane</keyword>
<evidence type="ECO:0000256" key="1">
    <source>
        <dbReference type="SAM" id="Phobius"/>
    </source>
</evidence>
<feature type="transmembrane region" description="Helical" evidence="1">
    <location>
        <begin position="313"/>
        <end position="332"/>
    </location>
</feature>
<organism evidence="2 3">
    <name type="scientific">Kineosporia mesophila</name>
    <dbReference type="NCBI Taxonomy" id="566012"/>
    <lineage>
        <taxon>Bacteria</taxon>
        <taxon>Bacillati</taxon>
        <taxon>Actinomycetota</taxon>
        <taxon>Actinomycetes</taxon>
        <taxon>Kineosporiales</taxon>
        <taxon>Kineosporiaceae</taxon>
        <taxon>Kineosporia</taxon>
    </lineage>
</organism>
<feature type="transmembrane region" description="Helical" evidence="1">
    <location>
        <begin position="201"/>
        <end position="220"/>
    </location>
</feature>
<protein>
    <recommendedName>
        <fullName evidence="4">Glycosyltransferase RgtA/B/C/D-like domain-containing protein</fullName>
    </recommendedName>
</protein>
<keyword evidence="1" id="KW-1133">Transmembrane helix</keyword>
<feature type="transmembrane region" description="Helical" evidence="1">
    <location>
        <begin position="527"/>
        <end position="546"/>
    </location>
</feature>
<comment type="caution">
    <text evidence="2">The sequence shown here is derived from an EMBL/GenBank/DDBJ whole genome shotgun (WGS) entry which is preliminary data.</text>
</comment>
<feature type="transmembrane region" description="Helical" evidence="1">
    <location>
        <begin position="171"/>
        <end position="194"/>
    </location>
</feature>
<feature type="transmembrane region" description="Helical" evidence="1">
    <location>
        <begin position="388"/>
        <end position="409"/>
    </location>
</feature>
<gene>
    <name evidence="2" type="ORF">GCM10022223_02490</name>
</gene>
<feature type="transmembrane region" description="Helical" evidence="1">
    <location>
        <begin position="449"/>
        <end position="472"/>
    </location>
</feature>